<name>A7B4P5_MEDG7</name>
<dbReference type="PaxDb" id="411470-RUMGNA_02529"/>
<comment type="caution">
    <text evidence="1">The sequence shown here is derived from an EMBL/GenBank/DDBJ whole genome shotgun (WGS) entry which is preliminary data.</text>
</comment>
<dbReference type="EMBL" id="AAYG02000020">
    <property type="protein sequence ID" value="EDN76918.1"/>
    <property type="molecule type" value="Genomic_DNA"/>
</dbReference>
<accession>A7B4P5</accession>
<sequence length="35" mass="4134">MMESQLLFLRRTITKIEIAIVNKKTDNRKDSIGNR</sequence>
<evidence type="ECO:0000313" key="2">
    <source>
        <dbReference type="Proteomes" id="UP000004410"/>
    </source>
</evidence>
<evidence type="ECO:0000313" key="1">
    <source>
        <dbReference type="EMBL" id="EDN76918.1"/>
    </source>
</evidence>
<protein>
    <submittedName>
        <fullName evidence="1">Uncharacterized protein</fullName>
    </submittedName>
</protein>
<reference evidence="1 2" key="1">
    <citation type="submission" date="2007-04" db="EMBL/GenBank/DDBJ databases">
        <authorList>
            <person name="Fulton L."/>
            <person name="Clifton S."/>
            <person name="Fulton B."/>
            <person name="Xu J."/>
            <person name="Minx P."/>
            <person name="Pepin K.H."/>
            <person name="Johnson M."/>
            <person name="Thiruvilangam P."/>
            <person name="Bhonagiri V."/>
            <person name="Nash W.E."/>
            <person name="Mardis E.R."/>
            <person name="Wilson R.K."/>
        </authorList>
    </citation>
    <scope>NUCLEOTIDE SEQUENCE [LARGE SCALE GENOMIC DNA]</scope>
    <source>
        <strain evidence="1 2">ATCC 29149</strain>
    </source>
</reference>
<dbReference type="Proteomes" id="UP000004410">
    <property type="component" value="Unassembled WGS sequence"/>
</dbReference>
<proteinExistence type="predicted"/>
<gene>
    <name evidence="1" type="ORF">RUMGNA_02529</name>
</gene>
<dbReference type="AlphaFoldDB" id="A7B4P5"/>
<organism evidence="1 2">
    <name type="scientific">Mediterraneibacter gnavus (strain ATCC 29149 / DSM 114966 / JCM 6515 / VPI C7-9)</name>
    <name type="common">Ruminococcus gnavus</name>
    <dbReference type="NCBI Taxonomy" id="411470"/>
    <lineage>
        <taxon>Bacteria</taxon>
        <taxon>Bacillati</taxon>
        <taxon>Bacillota</taxon>
        <taxon>Clostridia</taxon>
        <taxon>Lachnospirales</taxon>
        <taxon>Lachnospiraceae</taxon>
        <taxon>Mediterraneibacter</taxon>
    </lineage>
</organism>
<reference evidence="1 2" key="2">
    <citation type="submission" date="2007-06" db="EMBL/GenBank/DDBJ databases">
        <title>Draft genome sequence of Ruminococcus gnavus (ATCC 29149).</title>
        <authorList>
            <person name="Sudarsanam P."/>
            <person name="Ley R."/>
            <person name="Guruge J."/>
            <person name="Turnbaugh P.J."/>
            <person name="Mahowald M."/>
            <person name="Liep D."/>
            <person name="Gordon J."/>
        </authorList>
    </citation>
    <scope>NUCLEOTIDE SEQUENCE [LARGE SCALE GENOMIC DNA]</scope>
    <source>
        <strain evidence="1 2">ATCC 29149</strain>
    </source>
</reference>